<dbReference type="Pfam" id="PF20684">
    <property type="entry name" value="Fung_rhodopsin"/>
    <property type="match status" value="1"/>
</dbReference>
<keyword evidence="6" id="KW-1185">Reference proteome</keyword>
<evidence type="ECO:0000256" key="2">
    <source>
        <dbReference type="SAM" id="Phobius"/>
    </source>
</evidence>
<dbReference type="EMBL" id="JAAABM010000012">
    <property type="protein sequence ID" value="KAF7673530.1"/>
    <property type="molecule type" value="Genomic_DNA"/>
</dbReference>
<dbReference type="Pfam" id="PF06985">
    <property type="entry name" value="HET"/>
    <property type="match status" value="1"/>
</dbReference>
<sequence length="1203" mass="136754">MRSSTGGYGITWDNGSRQPMFLIVTGVLLFFSTIAVALRLYCRLTFIRYVGLDDKFMICAWVVAISLGIQNGFLVSWGTGRHNADLDHSIIMVPTFKHWYAYQLVYPWALLFVKASILALYYRIFTQTNFRYAVYAVSVFVTVQTIVVTFVNAFECGAKEPWRAWVPTFPKGCNDLPKTYFSMASVNILTDIFILAMPMRAFGQLKLQRTKRIALFGVFMVGGIAVIASIVRLYALWVYAVTDDPPYDDIFILLLSQIEINAAIISASAPALRPLLNKAFTSSSHDRSGPGYPASYGHGGQNSKMFSRTARTRSNGQMELYSFGGGNRTSKVPVGGTRNTSEESILGVDGITKTVDMTIEEDYVRESVHGKSGETQGSVYLTHKRNLMTPFFWVELVDTHFVESFRNYPFVYGRWILDRAEERGPEDTVGQADVAETTFGLSATMSYDNDYTYANTCAREGSSAPEMLLEDEHSKEKTFSDGGDSNFETSSDEENTATGTSSDKDDSNAKTSPHKNCDASTDSTSDWGYGSFTESSSGEEDAKVSSRSLSEVLSVARKHYWNWPEKHISKQAGNLSSLSDRKYAFAKISCQSCYLNPNFQVHGVGFHIENLSEDCDFCGILRTCQQHFANDCKFMTYQSRRGENDIQICFRDDLSKDHCKGIHIQLYSKDPRMHQPPFRYAEDIHRSVGSEAAISVMKRWISHCCTSHRHVSSVRNLNPTRLLKLGNHEDGGARLYSPKHPVVFAALSYRWGSGKQSETTKDNVTERYQELKTWDFPKTLQDAIDITRKLGLEYIWIDRVCIIQDDKEDWANEASLMADIYASAYVVLSATATEDCQDGFLQERPKPFLIQYAHHGQQFQEVYARQIDTHTCENAKRKPNYTLYKRGWCMQERFLAHRTIHFLPDEIQFECQAGRKCECDGASTERRGPKVVPTKGYDSFGEMRSAQEMSTKIFALHWTRIVQEYSQMKLTYGEDSLPAFSGLAACVEHLKPGRYIAGLWEQEIGYQLGWYINPTYDLTRRWEDPKNINYLGPTFSWSSRVMGPVEYAYRSNYHFEPLCTLESFSIELATSNPYGQVRGANLCLSGWSVSGNDMIARLKIPDQDFCRMHIYFDSGFHFMFDWFSFWKTEELENTISWETVLCFGLYEYELDRGDDRDVVVQFDALLVQPSQSKVGEYFRIGVVRNLQKSRFDDAAVASTITLV</sequence>
<protein>
    <recommendedName>
        <fullName evidence="7">Heterokaryon incompatibility domain-containing protein</fullName>
    </recommendedName>
</protein>
<keyword evidence="2" id="KW-1133">Transmembrane helix</keyword>
<dbReference type="PANTHER" id="PTHR33112:SF9">
    <property type="entry name" value="HETEROKARYON INCOMPATIBILITY DOMAIN-CONTAINING PROTEIN"/>
    <property type="match status" value="1"/>
</dbReference>
<evidence type="ECO:0000259" key="4">
    <source>
        <dbReference type="Pfam" id="PF20684"/>
    </source>
</evidence>
<dbReference type="RefSeq" id="XP_038783857.1">
    <property type="nucleotide sequence ID" value="XM_038933192.1"/>
</dbReference>
<feature type="region of interest" description="Disordered" evidence="1">
    <location>
        <begin position="471"/>
        <end position="524"/>
    </location>
</feature>
<dbReference type="Proteomes" id="UP000596902">
    <property type="component" value="Unassembled WGS sequence"/>
</dbReference>
<dbReference type="InterPro" id="IPR010730">
    <property type="entry name" value="HET"/>
</dbReference>
<feature type="transmembrane region" description="Helical" evidence="2">
    <location>
        <begin position="20"/>
        <end position="38"/>
    </location>
</feature>
<evidence type="ECO:0000313" key="5">
    <source>
        <dbReference type="EMBL" id="KAF7673530.1"/>
    </source>
</evidence>
<reference evidence="5" key="2">
    <citation type="submission" date="2020-08" db="EMBL/GenBank/DDBJ databases">
        <title>Draft Genome Sequence of Cumin Blight Pathogen Alternaria burnsii.</title>
        <authorList>
            <person name="Feng Z."/>
        </authorList>
    </citation>
    <scope>NUCLEOTIDE SEQUENCE</scope>
    <source>
        <strain evidence="5">CBS107.38</strain>
    </source>
</reference>
<evidence type="ECO:0000256" key="1">
    <source>
        <dbReference type="SAM" id="MobiDB-lite"/>
    </source>
</evidence>
<name>A0A8H7B209_9PLEO</name>
<proteinExistence type="predicted"/>
<feature type="region of interest" description="Disordered" evidence="1">
    <location>
        <begin position="282"/>
        <end position="304"/>
    </location>
</feature>
<evidence type="ECO:0000259" key="3">
    <source>
        <dbReference type="Pfam" id="PF06985"/>
    </source>
</evidence>
<keyword evidence="2" id="KW-0472">Membrane</keyword>
<dbReference type="GeneID" id="62206370"/>
<feature type="transmembrane region" description="Helical" evidence="2">
    <location>
        <begin position="58"/>
        <end position="79"/>
    </location>
</feature>
<dbReference type="AlphaFoldDB" id="A0A8H7B209"/>
<gene>
    <name evidence="5" type="ORF">GT037_008145</name>
</gene>
<feature type="transmembrane region" description="Helical" evidence="2">
    <location>
        <begin position="213"/>
        <end position="238"/>
    </location>
</feature>
<keyword evidence="2" id="KW-0812">Transmembrane</keyword>
<reference evidence="5" key="1">
    <citation type="submission" date="2020-01" db="EMBL/GenBank/DDBJ databases">
        <authorList>
            <person name="Feng Z.H.Z."/>
        </authorList>
    </citation>
    <scope>NUCLEOTIDE SEQUENCE</scope>
    <source>
        <strain evidence="5">CBS107.38</strain>
    </source>
</reference>
<feature type="transmembrane region" description="Helical" evidence="2">
    <location>
        <begin position="180"/>
        <end position="201"/>
    </location>
</feature>
<organism evidence="5 6">
    <name type="scientific">Alternaria burnsii</name>
    <dbReference type="NCBI Taxonomy" id="1187904"/>
    <lineage>
        <taxon>Eukaryota</taxon>
        <taxon>Fungi</taxon>
        <taxon>Dikarya</taxon>
        <taxon>Ascomycota</taxon>
        <taxon>Pezizomycotina</taxon>
        <taxon>Dothideomycetes</taxon>
        <taxon>Pleosporomycetidae</taxon>
        <taxon>Pleosporales</taxon>
        <taxon>Pleosporineae</taxon>
        <taxon>Pleosporaceae</taxon>
        <taxon>Alternaria</taxon>
        <taxon>Alternaria sect. Alternaria</taxon>
    </lineage>
</organism>
<feature type="domain" description="Heterokaryon incompatibility" evidence="3">
    <location>
        <begin position="744"/>
        <end position="892"/>
    </location>
</feature>
<dbReference type="InterPro" id="IPR049326">
    <property type="entry name" value="Rhodopsin_dom_fungi"/>
</dbReference>
<comment type="caution">
    <text evidence="5">The sequence shown here is derived from an EMBL/GenBank/DDBJ whole genome shotgun (WGS) entry which is preliminary data.</text>
</comment>
<feature type="transmembrane region" description="Helical" evidence="2">
    <location>
        <begin position="133"/>
        <end position="154"/>
    </location>
</feature>
<dbReference type="PANTHER" id="PTHR33112">
    <property type="entry name" value="DOMAIN PROTEIN, PUTATIVE-RELATED"/>
    <property type="match status" value="1"/>
</dbReference>
<evidence type="ECO:0000313" key="6">
    <source>
        <dbReference type="Proteomes" id="UP000596902"/>
    </source>
</evidence>
<feature type="domain" description="Rhodopsin" evidence="4">
    <location>
        <begin position="38"/>
        <end position="278"/>
    </location>
</feature>
<feature type="transmembrane region" description="Helical" evidence="2">
    <location>
        <begin position="99"/>
        <end position="121"/>
    </location>
</feature>
<accession>A0A8H7B209</accession>
<evidence type="ECO:0008006" key="7">
    <source>
        <dbReference type="Google" id="ProtNLM"/>
    </source>
</evidence>